<name>R4UK04_COPFO</name>
<dbReference type="EMBL" id="KC571900">
    <property type="protein sequence ID" value="AGM32399.1"/>
    <property type="molecule type" value="mRNA"/>
</dbReference>
<keyword evidence="5" id="KW-1133">Transmembrane helix</keyword>
<dbReference type="GO" id="GO:0005615">
    <property type="term" value="C:extracellular space"/>
    <property type="evidence" value="ECO:0007669"/>
    <property type="project" value="TreeGrafter"/>
</dbReference>
<evidence type="ECO:0000256" key="5">
    <source>
        <dbReference type="SAM" id="Phobius"/>
    </source>
</evidence>
<evidence type="ECO:0000256" key="2">
    <source>
        <dbReference type="ARBA" id="ARBA00008098"/>
    </source>
</evidence>
<evidence type="ECO:0000256" key="4">
    <source>
        <dbReference type="ARBA" id="ARBA00022729"/>
    </source>
</evidence>
<dbReference type="SMART" id="SM00708">
    <property type="entry name" value="PhBP"/>
    <property type="match status" value="1"/>
</dbReference>
<dbReference type="FunFam" id="1.10.238.20:FF:000001">
    <property type="entry name" value="General odorant-binding protein lush"/>
    <property type="match status" value="1"/>
</dbReference>
<comment type="subcellular location">
    <subcellularLocation>
        <location evidence="1">Secreted</location>
    </subcellularLocation>
</comment>
<dbReference type="AlphaFoldDB" id="R4UK04"/>
<dbReference type="PANTHER" id="PTHR11857">
    <property type="entry name" value="ODORANT BINDING PROTEIN-RELATED"/>
    <property type="match status" value="1"/>
</dbReference>
<dbReference type="InterPro" id="IPR036728">
    <property type="entry name" value="PBP_GOBP_sf"/>
</dbReference>
<dbReference type="GO" id="GO:0005549">
    <property type="term" value="F:odorant binding"/>
    <property type="evidence" value="ECO:0007669"/>
    <property type="project" value="InterPro"/>
</dbReference>
<comment type="similarity">
    <text evidence="2">Belongs to the PBP/GOBP family.</text>
</comment>
<evidence type="ECO:0000256" key="3">
    <source>
        <dbReference type="ARBA" id="ARBA00022525"/>
    </source>
</evidence>
<sequence>MGTTVASTLNTNMKTLQPAILAAILLLLGIADLAMGMSGRAFERAKEVDEKCRNENQVERAYFEKFIKARIDQVDPPDNYKCFVKCVMVELLALNEQGEFNIDEELENVPPEIMEEGHRIINACKRTPGKGACDKAYQMHKCYHNENPELYSLVLHYWENASQ</sequence>
<dbReference type="Pfam" id="PF01395">
    <property type="entry name" value="PBP_GOBP"/>
    <property type="match status" value="1"/>
</dbReference>
<dbReference type="PANTHER" id="PTHR11857:SF43">
    <property type="entry name" value="GEO07291P1-RELATED"/>
    <property type="match status" value="1"/>
</dbReference>
<evidence type="ECO:0000313" key="6">
    <source>
        <dbReference type="EMBL" id="AGM32399.1"/>
    </source>
</evidence>
<accession>R4UK04</accession>
<dbReference type="Gene3D" id="1.10.238.20">
    <property type="entry name" value="Pheromone/general odorant binding protein domain"/>
    <property type="match status" value="1"/>
</dbReference>
<dbReference type="InterPro" id="IPR006170">
    <property type="entry name" value="PBP/GOBP"/>
</dbReference>
<protein>
    <submittedName>
        <fullName evidence="6">Odorant-binding protein</fullName>
    </submittedName>
</protein>
<dbReference type="SUPFAM" id="SSF47565">
    <property type="entry name" value="Insect pheromone/odorant-binding proteins"/>
    <property type="match status" value="1"/>
</dbReference>
<keyword evidence="3" id="KW-0964">Secreted</keyword>
<feature type="transmembrane region" description="Helical" evidence="5">
    <location>
        <begin position="16"/>
        <end position="35"/>
    </location>
</feature>
<dbReference type="CDD" id="cd23992">
    <property type="entry name" value="PBP_GOBP"/>
    <property type="match status" value="1"/>
</dbReference>
<keyword evidence="5" id="KW-0472">Membrane</keyword>
<keyword evidence="4" id="KW-0732">Signal</keyword>
<reference evidence="6" key="1">
    <citation type="submission" date="2013-02" db="EMBL/GenBank/DDBJ databases">
        <title>Immune-Related transcriptome of Coptotermes formosanus Shiraki workers: the defense mechanism.</title>
        <authorList>
            <person name="Hussain A."/>
            <person name="Li Y.F."/>
            <person name="Cheng Y."/>
            <person name="Liu Y."/>
            <person name="Chen C.C."/>
            <person name="Wen S.Y."/>
        </authorList>
    </citation>
    <scope>NUCLEOTIDE SEQUENCE</scope>
</reference>
<proteinExistence type="evidence at transcript level"/>
<keyword evidence="5" id="KW-0812">Transmembrane</keyword>
<dbReference type="GO" id="GO:0007608">
    <property type="term" value="P:sensory perception of smell"/>
    <property type="evidence" value="ECO:0007669"/>
    <property type="project" value="TreeGrafter"/>
</dbReference>
<evidence type="ECO:0000256" key="1">
    <source>
        <dbReference type="ARBA" id="ARBA00004613"/>
    </source>
</evidence>
<organism evidence="6">
    <name type="scientific">Coptotermes formosanus</name>
    <name type="common">Formosan subterranean termite</name>
    <dbReference type="NCBI Taxonomy" id="36987"/>
    <lineage>
        <taxon>Eukaryota</taxon>
        <taxon>Metazoa</taxon>
        <taxon>Ecdysozoa</taxon>
        <taxon>Arthropoda</taxon>
        <taxon>Hexapoda</taxon>
        <taxon>Insecta</taxon>
        <taxon>Pterygota</taxon>
        <taxon>Neoptera</taxon>
        <taxon>Polyneoptera</taxon>
        <taxon>Dictyoptera</taxon>
        <taxon>Blattodea</taxon>
        <taxon>Blattoidea</taxon>
        <taxon>Termitoidae</taxon>
        <taxon>Rhinotermitidae</taxon>
        <taxon>Coptotermes</taxon>
    </lineage>
</organism>